<feature type="region of interest" description="Disordered" evidence="5">
    <location>
        <begin position="193"/>
        <end position="221"/>
    </location>
</feature>
<dbReference type="Gene3D" id="3.40.50.200">
    <property type="entry name" value="Peptidase S8/S53 domain"/>
    <property type="match status" value="1"/>
</dbReference>
<keyword evidence="8" id="KW-1185">Reference proteome</keyword>
<evidence type="ECO:0000256" key="1">
    <source>
        <dbReference type="ARBA" id="ARBA00011073"/>
    </source>
</evidence>
<dbReference type="InterPro" id="IPR050131">
    <property type="entry name" value="Peptidase_S8_subtilisin-like"/>
</dbReference>
<keyword evidence="4" id="KW-0720">Serine protease</keyword>
<feature type="region of interest" description="Disordered" evidence="5">
    <location>
        <begin position="507"/>
        <end position="537"/>
    </location>
</feature>
<evidence type="ECO:0000259" key="6">
    <source>
        <dbReference type="Pfam" id="PF00082"/>
    </source>
</evidence>
<comment type="caution">
    <text evidence="7">The sequence shown here is derived from an EMBL/GenBank/DDBJ whole genome shotgun (WGS) entry which is preliminary data.</text>
</comment>
<dbReference type="InterPro" id="IPR000209">
    <property type="entry name" value="Peptidase_S8/S53_dom"/>
</dbReference>
<dbReference type="EMBL" id="JAVHNQ010000010">
    <property type="protein sequence ID" value="KAK6338114.1"/>
    <property type="molecule type" value="Genomic_DNA"/>
</dbReference>
<dbReference type="Pfam" id="PF00082">
    <property type="entry name" value="Peptidase_S8"/>
    <property type="match status" value="1"/>
</dbReference>
<gene>
    <name evidence="7" type="primary">SUB5</name>
    <name evidence="7" type="ORF">TWF696_001585</name>
</gene>
<protein>
    <submittedName>
        <fullName evidence="7">Secreted subtilisin-like serine protease sub5</fullName>
    </submittedName>
</protein>
<dbReference type="AlphaFoldDB" id="A0AAV9UCN8"/>
<feature type="region of interest" description="Disordered" evidence="5">
    <location>
        <begin position="587"/>
        <end position="624"/>
    </location>
</feature>
<dbReference type="InterPro" id="IPR036852">
    <property type="entry name" value="Peptidase_S8/S53_dom_sf"/>
</dbReference>
<accession>A0AAV9UCN8</accession>
<feature type="domain" description="Peptidase S8/S53" evidence="6">
    <location>
        <begin position="252"/>
        <end position="491"/>
    </location>
</feature>
<dbReference type="Proteomes" id="UP001375240">
    <property type="component" value="Unassembled WGS sequence"/>
</dbReference>
<evidence type="ECO:0000256" key="5">
    <source>
        <dbReference type="SAM" id="MobiDB-lite"/>
    </source>
</evidence>
<sequence length="691" mass="76114">MTANDAKEMLFQLAYSRRPAHFPPTQKGQLPDQYPKVVWNGIEREKPIDDEFSSKPSVHGRNQKRAEEGKVDIPVPPGSEHLEGNRTEQKLWVFFIHIEHAFDPELETIKTHITSLGKDATEVKWIQNFNSGYMFFEVKTARWRAIEIMTKWGSSRPLSVCEERDAIYLPQIQISSPFDTGIGKFDNKTKIGDLKSRSGNKGASGNKLKRALQRRDGKARDAPHTLRMVSQGWGQPVPKQYYYDSSDGEGVNVYVVGCGCDLKHKEFGHIKQGSSRVIWGDDSEDNKQMTDESGFGTAVASQIFGNTSGTARNARPIFVIVNSRDIVDPMLYLRALARIIQDIKKQGDKAMAVVSMSIGFAAPSRYSTREALYSILHQQFKVLVDMRNVLITMAPIGSGTMGTAGYFPGNMDLEFAPARSNIISVGGVDKDGKSIVPLAASVSAPAVDVWAAAIASQDPQPDGGRQAFGIELAASTVAGVLATFMSKGNSPRQAKVMLYRNAYPRRPADSKVDPKALYPPVVYNGEDPNGDPVDPKRYEKIDKLSSLTDEEFYELDDINYMSPDSIKVEPRDKKDMDEGEVVVTVDATNCKNPQRRDTPTTTGSNGGASSKGVRESNAKRTKTVTRPCEKITPAAKLLSIQPIVTQTSVSLAPMSTIAWVYNETFCKICKEANGEVPIDGVIWIPADCPCT</sequence>
<dbReference type="GO" id="GO:0004252">
    <property type="term" value="F:serine-type endopeptidase activity"/>
    <property type="evidence" value="ECO:0007669"/>
    <property type="project" value="InterPro"/>
</dbReference>
<name>A0AAV9UCN8_9PEZI</name>
<dbReference type="GO" id="GO:0006508">
    <property type="term" value="P:proteolysis"/>
    <property type="evidence" value="ECO:0007669"/>
    <property type="project" value="UniProtKB-KW"/>
</dbReference>
<reference evidence="7 8" key="1">
    <citation type="submission" date="2019-10" db="EMBL/GenBank/DDBJ databases">
        <authorList>
            <person name="Palmer J.M."/>
        </authorList>
    </citation>
    <scope>NUCLEOTIDE SEQUENCE [LARGE SCALE GENOMIC DNA]</scope>
    <source>
        <strain evidence="7 8">TWF696</strain>
    </source>
</reference>
<evidence type="ECO:0000256" key="3">
    <source>
        <dbReference type="ARBA" id="ARBA00022801"/>
    </source>
</evidence>
<evidence type="ECO:0000256" key="2">
    <source>
        <dbReference type="ARBA" id="ARBA00022670"/>
    </source>
</evidence>
<keyword evidence="3" id="KW-0378">Hydrolase</keyword>
<dbReference type="SUPFAM" id="SSF52743">
    <property type="entry name" value="Subtilisin-like"/>
    <property type="match status" value="1"/>
</dbReference>
<comment type="similarity">
    <text evidence="1">Belongs to the peptidase S8 family.</text>
</comment>
<evidence type="ECO:0000313" key="8">
    <source>
        <dbReference type="Proteomes" id="UP001375240"/>
    </source>
</evidence>
<evidence type="ECO:0000256" key="4">
    <source>
        <dbReference type="ARBA" id="ARBA00022825"/>
    </source>
</evidence>
<dbReference type="PANTHER" id="PTHR43806">
    <property type="entry name" value="PEPTIDASE S8"/>
    <property type="match status" value="1"/>
</dbReference>
<proteinExistence type="inferred from homology"/>
<feature type="region of interest" description="Disordered" evidence="5">
    <location>
        <begin position="45"/>
        <end position="83"/>
    </location>
</feature>
<evidence type="ECO:0000313" key="7">
    <source>
        <dbReference type="EMBL" id="KAK6338114.1"/>
    </source>
</evidence>
<organism evidence="7 8">
    <name type="scientific">Orbilia brochopaga</name>
    <dbReference type="NCBI Taxonomy" id="3140254"/>
    <lineage>
        <taxon>Eukaryota</taxon>
        <taxon>Fungi</taxon>
        <taxon>Dikarya</taxon>
        <taxon>Ascomycota</taxon>
        <taxon>Pezizomycotina</taxon>
        <taxon>Orbiliomycetes</taxon>
        <taxon>Orbiliales</taxon>
        <taxon>Orbiliaceae</taxon>
        <taxon>Orbilia</taxon>
    </lineage>
</organism>
<dbReference type="PANTHER" id="PTHR43806:SF11">
    <property type="entry name" value="CEREVISIN-RELATED"/>
    <property type="match status" value="1"/>
</dbReference>
<keyword evidence="2 7" id="KW-0645">Protease</keyword>